<evidence type="ECO:0000313" key="2">
    <source>
        <dbReference type="EMBL" id="SPP63082.1"/>
    </source>
</evidence>
<keyword evidence="1" id="KW-0812">Transmembrane</keyword>
<gene>
    <name evidence="2" type="ORF">NITLEN_10168</name>
</gene>
<sequence length="53" mass="5818">MLAGQIALLTVLMISALFKTASLPIEDWALIAAAGVLPFALMEGVKVWRRRYT</sequence>
<keyword evidence="1" id="KW-1133">Transmembrane helix</keyword>
<dbReference type="Proteomes" id="UP000248168">
    <property type="component" value="Unassembled WGS sequence"/>
</dbReference>
<proteinExistence type="predicted"/>
<dbReference type="InParanoid" id="A0A330L2J9"/>
<feature type="transmembrane region" description="Helical" evidence="1">
    <location>
        <begin position="28"/>
        <end position="48"/>
    </location>
</feature>
<dbReference type="AlphaFoldDB" id="A0A330L2J9"/>
<keyword evidence="1" id="KW-0472">Membrane</keyword>
<protein>
    <recommendedName>
        <fullName evidence="4">Cation-transporting P-type ATPase C-terminal domain-containing protein</fullName>
    </recommendedName>
</protein>
<evidence type="ECO:0000313" key="3">
    <source>
        <dbReference type="Proteomes" id="UP000248168"/>
    </source>
</evidence>
<dbReference type="EMBL" id="OUNR01000001">
    <property type="protein sequence ID" value="SPP63082.1"/>
    <property type="molecule type" value="Genomic_DNA"/>
</dbReference>
<dbReference type="Gene3D" id="1.20.1110.10">
    <property type="entry name" value="Calcium-transporting ATPase, transmembrane domain"/>
    <property type="match status" value="1"/>
</dbReference>
<evidence type="ECO:0008006" key="4">
    <source>
        <dbReference type="Google" id="ProtNLM"/>
    </source>
</evidence>
<reference evidence="3" key="1">
    <citation type="submission" date="2018-04" db="EMBL/GenBank/DDBJ databases">
        <authorList>
            <person name="Lucker S."/>
            <person name="Sakoula D."/>
        </authorList>
    </citation>
    <scope>NUCLEOTIDE SEQUENCE [LARGE SCALE GENOMIC DNA]</scope>
</reference>
<keyword evidence="3" id="KW-1185">Reference proteome</keyword>
<dbReference type="InterPro" id="IPR023298">
    <property type="entry name" value="ATPase_P-typ_TM_dom_sf"/>
</dbReference>
<accession>A0A330L2J9</accession>
<dbReference type="SUPFAM" id="SSF81665">
    <property type="entry name" value="Calcium ATPase, transmembrane domain M"/>
    <property type="match status" value="1"/>
</dbReference>
<organism evidence="2 3">
    <name type="scientific">Nitrospira lenta</name>
    <dbReference type="NCBI Taxonomy" id="1436998"/>
    <lineage>
        <taxon>Bacteria</taxon>
        <taxon>Pseudomonadati</taxon>
        <taxon>Nitrospirota</taxon>
        <taxon>Nitrospiria</taxon>
        <taxon>Nitrospirales</taxon>
        <taxon>Nitrospiraceae</taxon>
        <taxon>Nitrospira</taxon>
    </lineage>
</organism>
<evidence type="ECO:0000256" key="1">
    <source>
        <dbReference type="SAM" id="Phobius"/>
    </source>
</evidence>
<name>A0A330L2J9_9BACT</name>